<dbReference type="GO" id="GO:0016989">
    <property type="term" value="F:sigma factor antagonist activity"/>
    <property type="evidence" value="ECO:0007669"/>
    <property type="project" value="TreeGrafter"/>
</dbReference>
<dbReference type="AlphaFoldDB" id="A0A0U4AN64"/>
<evidence type="ECO:0000259" key="3">
    <source>
        <dbReference type="Pfam" id="PF16344"/>
    </source>
</evidence>
<keyword evidence="1" id="KW-0472">Membrane</keyword>
<protein>
    <recommendedName>
        <fullName evidence="6">FecR protein domain-containing protein</fullName>
    </recommendedName>
</protein>
<reference evidence="4 5" key="1">
    <citation type="submission" date="2015-12" db="EMBL/GenBank/DDBJ databases">
        <authorList>
            <person name="Shamseldin A."/>
            <person name="Moawad H."/>
            <person name="Abd El-Rahim W.M."/>
            <person name="Sadowsky M.J."/>
        </authorList>
    </citation>
    <scope>NUCLEOTIDE SEQUENCE [LARGE SCALE GENOMIC DNA]</scope>
    <source>
        <strain evidence="4 5">DG5B</strain>
    </source>
</reference>
<dbReference type="InterPro" id="IPR012373">
    <property type="entry name" value="Ferrdict_sens_TM"/>
</dbReference>
<dbReference type="STRING" id="1411621.AUC43_07740"/>
<dbReference type="Pfam" id="PF04773">
    <property type="entry name" value="FecR"/>
    <property type="match status" value="1"/>
</dbReference>
<feature type="domain" description="FecR protein" evidence="2">
    <location>
        <begin position="114"/>
        <end position="205"/>
    </location>
</feature>
<dbReference type="EMBL" id="CP013909">
    <property type="protein sequence ID" value="ALW84992.1"/>
    <property type="molecule type" value="Genomic_DNA"/>
</dbReference>
<dbReference type="Proteomes" id="UP000059542">
    <property type="component" value="Chromosome"/>
</dbReference>
<organism evidence="4 5">
    <name type="scientific">Hymenobacter sedentarius</name>
    <dbReference type="NCBI Taxonomy" id="1411621"/>
    <lineage>
        <taxon>Bacteria</taxon>
        <taxon>Pseudomonadati</taxon>
        <taxon>Bacteroidota</taxon>
        <taxon>Cytophagia</taxon>
        <taxon>Cytophagales</taxon>
        <taxon>Hymenobacteraceae</taxon>
        <taxon>Hymenobacter</taxon>
    </lineage>
</organism>
<evidence type="ECO:0008006" key="6">
    <source>
        <dbReference type="Google" id="ProtNLM"/>
    </source>
</evidence>
<dbReference type="KEGG" id="hyg:AUC43_07740"/>
<keyword evidence="5" id="KW-1185">Reference proteome</keyword>
<accession>A0A0U4AN64</accession>
<dbReference type="Pfam" id="PF16344">
    <property type="entry name" value="FecR_C"/>
    <property type="match status" value="1"/>
</dbReference>
<keyword evidence="1" id="KW-1133">Transmembrane helix</keyword>
<proteinExistence type="predicted"/>
<dbReference type="PANTHER" id="PTHR30273:SF2">
    <property type="entry name" value="PROTEIN FECR"/>
    <property type="match status" value="1"/>
</dbReference>
<evidence type="ECO:0000259" key="2">
    <source>
        <dbReference type="Pfam" id="PF04773"/>
    </source>
</evidence>
<name>A0A0U4AN64_9BACT</name>
<dbReference type="Gene3D" id="3.55.50.30">
    <property type="match status" value="1"/>
</dbReference>
<dbReference type="InterPro" id="IPR006860">
    <property type="entry name" value="FecR"/>
</dbReference>
<evidence type="ECO:0000313" key="5">
    <source>
        <dbReference type="Proteomes" id="UP000059542"/>
    </source>
</evidence>
<sequence length="328" mass="35725">MEKQRVEEWYQRLGSKQELDLTPEERAELVATVWQRIATLTTAASPSVSFPKAKVTRPLWPSLGVRWAAVVLLALGAGVVGMLSVPGPTKLLTIWQPKTKPTTTKTAWLVYANTSKSEARVALPDGSLITLAAASSLKYPRSFTGPRRTVYLTGAAFFDVFHDAGHPFSVYTDQVVTTVLGTSFRVQAYPGQPEVQVQVRTGRVRVSPRATATGAPAASVVVLPNQQAVYSAVRQELRRELVAQPVLLAPQPFVFNDRPVAEVLDALQKAYGVAIVYDAAALHNCTINLSLGDEPLFEKLDIISETLGASYDKADGRILFHSQPCRAE</sequence>
<evidence type="ECO:0000256" key="1">
    <source>
        <dbReference type="SAM" id="Phobius"/>
    </source>
</evidence>
<evidence type="ECO:0000313" key="4">
    <source>
        <dbReference type="EMBL" id="ALW84992.1"/>
    </source>
</evidence>
<keyword evidence="1" id="KW-0812">Transmembrane</keyword>
<gene>
    <name evidence="4" type="ORF">AUC43_07740</name>
</gene>
<dbReference type="Gene3D" id="2.60.120.1440">
    <property type="match status" value="1"/>
</dbReference>
<feature type="transmembrane region" description="Helical" evidence="1">
    <location>
        <begin position="65"/>
        <end position="85"/>
    </location>
</feature>
<dbReference type="InterPro" id="IPR032508">
    <property type="entry name" value="FecR_C"/>
</dbReference>
<feature type="domain" description="Protein FecR C-terminal" evidence="3">
    <location>
        <begin position="253"/>
        <end position="318"/>
    </location>
</feature>
<dbReference type="PIRSF" id="PIRSF018266">
    <property type="entry name" value="FecR"/>
    <property type="match status" value="1"/>
</dbReference>
<dbReference type="PANTHER" id="PTHR30273">
    <property type="entry name" value="PERIPLASMIC SIGNAL SENSOR AND SIGMA FACTOR ACTIVATOR FECR-RELATED"/>
    <property type="match status" value="1"/>
</dbReference>